<dbReference type="STRING" id="1810504.PG2T_13565"/>
<dbReference type="AlphaFoldDB" id="A0A1B1YW91"/>
<accession>A0A1B1YW91</accession>
<protein>
    <recommendedName>
        <fullName evidence="3">DNA circulation N-terminal domain-containing protein</fullName>
    </recommendedName>
</protein>
<organism evidence="1 2">
    <name type="scientific">Immundisolibacter cernigliae</name>
    <dbReference type="NCBI Taxonomy" id="1810504"/>
    <lineage>
        <taxon>Bacteria</taxon>
        <taxon>Pseudomonadati</taxon>
        <taxon>Pseudomonadota</taxon>
        <taxon>Gammaproteobacteria</taxon>
        <taxon>Immundisolibacterales</taxon>
        <taxon>Immundisolibacteraceae</taxon>
        <taxon>Immundisolibacter</taxon>
    </lineage>
</organism>
<proteinExistence type="predicted"/>
<dbReference type="RefSeq" id="WP_068806612.1">
    <property type="nucleotide sequence ID" value="NZ_CP014671.1"/>
</dbReference>
<name>A0A1B1YW91_9GAMM</name>
<reference evidence="2" key="1">
    <citation type="submission" date="2016-03" db="EMBL/GenBank/DDBJ databases">
        <title>Complete genome sequence of Solimmundus cernigliae, representing a novel lineage of polycyclic aromatic hydrocarbon degraders within the Gammaproteobacteria.</title>
        <authorList>
            <person name="Singleton D.R."/>
            <person name="Dickey A.N."/>
            <person name="Scholl E.H."/>
            <person name="Wright F.A."/>
            <person name="Aitken M.D."/>
        </authorList>
    </citation>
    <scope>NUCLEOTIDE SEQUENCE [LARGE SCALE GENOMIC DNA]</scope>
    <source>
        <strain evidence="2">TR3.2</strain>
    </source>
</reference>
<evidence type="ECO:0000313" key="2">
    <source>
        <dbReference type="Proteomes" id="UP000092952"/>
    </source>
</evidence>
<dbReference type="InParanoid" id="A0A1B1YW91"/>
<keyword evidence="2" id="KW-1185">Reference proteome</keyword>
<dbReference type="OrthoDB" id="7063613at2"/>
<evidence type="ECO:0000313" key="1">
    <source>
        <dbReference type="EMBL" id="ANX05104.1"/>
    </source>
</evidence>
<dbReference type="KEGG" id="gbi:PG2T_13565"/>
<sequence>MNLTPMLGDYTLPRVTRLETLEQRQLAELEIPGRAGSLFQDLGRGPTRVVIEGSLFGDEPGTEFLTSAREKYLAAEPLTFVSDIATGTELQYVLIERLHVQAVASAPDQVDYSMWLVECPPPPPLPNLLGGIDTGLLDAAAGMLDSALGALDALAALGNVPDLSDPTKPLAGALDEVKDVVGTLGGVGSSLQGLLGG</sequence>
<evidence type="ECO:0008006" key="3">
    <source>
        <dbReference type="Google" id="ProtNLM"/>
    </source>
</evidence>
<gene>
    <name evidence="1" type="ORF">PG2T_13565</name>
</gene>
<dbReference type="Proteomes" id="UP000092952">
    <property type="component" value="Chromosome"/>
</dbReference>
<dbReference type="EMBL" id="CP014671">
    <property type="protein sequence ID" value="ANX05104.1"/>
    <property type="molecule type" value="Genomic_DNA"/>
</dbReference>